<dbReference type="AlphaFoldDB" id="A0A5J5BLF1"/>
<evidence type="ECO:0000256" key="5">
    <source>
        <dbReference type="ARBA" id="ARBA00022958"/>
    </source>
</evidence>
<keyword evidence="6 10" id="KW-1133">Transmembrane helix</keyword>
<feature type="transmembrane region" description="Helical" evidence="10">
    <location>
        <begin position="62"/>
        <end position="80"/>
    </location>
</feature>
<organism evidence="14 15">
    <name type="scientific">Nyssa sinensis</name>
    <dbReference type="NCBI Taxonomy" id="561372"/>
    <lineage>
        <taxon>Eukaryota</taxon>
        <taxon>Viridiplantae</taxon>
        <taxon>Streptophyta</taxon>
        <taxon>Embryophyta</taxon>
        <taxon>Tracheophyta</taxon>
        <taxon>Spermatophyta</taxon>
        <taxon>Magnoliopsida</taxon>
        <taxon>eudicotyledons</taxon>
        <taxon>Gunneridae</taxon>
        <taxon>Pentapetalae</taxon>
        <taxon>asterids</taxon>
        <taxon>Cornales</taxon>
        <taxon>Nyssaceae</taxon>
        <taxon>Nyssa</taxon>
    </lineage>
</organism>
<feature type="transmembrane region" description="Helical" evidence="10">
    <location>
        <begin position="168"/>
        <end position="192"/>
    </location>
</feature>
<sequence>MNNTQIRSVCVKFPPKIHSVGFWDKRNPLSYSLPTLELQMVIIFALTRLFHFPLKKLGFPKLFSQIVAGVILGPTLLGRIKNYQFIVFPFETQGIIGTFSAFGYVLFVFLVGVKLDMSIIKRTGAKGVGDWSFISNGPFDNWYNKHMANVTACLLKDLKILNSELGRLSLASAVVSDLLFVFISTMGTTAYVGLYSRATALVDLVLLVGFVIFVIFVFRPAMIWVVEQTPEGRPVKGIYIYLIIMGVFMGALFSHYFEQSLNFGFLILGLAIPAGPPLGSALVDKLDSFVSGLLLPLFISTTAMRTNLSTLHITKPLSLANIILIIVTSSAKFLSCFLPALYCSMPFNDSVALSLIMSAKGSVDLAAYSFLRDEQIITRETFALVVISVALTAVFVQVLVKYLYDPSRKYAGYQRRNIMHSEDEGKLQVLTCIHRVDNVTAVIKLLDASNPTRETPITVYVLHLIELQGQATPLFISHQVQKRTVTSRSYSEDIILAFSKYERLNWGAVTIQAFTAISPQRLMHEDICTLALDTLASIVILPFHQKWAIDGSIESEDHCLRTLNFSVLNRAPCSVGILVDRGQSGSSSSSEPAQASYHVAMIFVGGNDDQEALTYAKRMAKCSNVSLTVIRLISLDDEDLKNIGKSLDLQVLDDVKLNNGGNRRVKYIEQVVKDGRETAQKVCPMINDYDLVIVGRRNNLRSPQTAGLEQWSEFPELGVIGELLALSELKSRASVLVVQQQHINH</sequence>
<feature type="transmembrane region" description="Helical" evidence="10">
    <location>
        <begin position="289"/>
        <end position="308"/>
    </location>
</feature>
<evidence type="ECO:0000313" key="15">
    <source>
        <dbReference type="Proteomes" id="UP000325577"/>
    </source>
</evidence>
<feature type="domain" description="Cation/H(+) antiporter central" evidence="12">
    <location>
        <begin position="458"/>
        <end position="589"/>
    </location>
</feature>
<feature type="transmembrane region" description="Helical" evidence="10">
    <location>
        <begin position="320"/>
        <end position="343"/>
    </location>
</feature>
<protein>
    <recommendedName>
        <fullName evidence="16">Cation/H+ exchanger domain-containing protein</fullName>
    </recommendedName>
</protein>
<comment type="similarity">
    <text evidence="9">Belongs to the monovalent cation:proton antiporter 2 (CPA2) transporter (TC 2.A.37) family. CHX (TC 2.A.37.4) subfamily.</text>
</comment>
<keyword evidence="7" id="KW-0406">Ion transport</keyword>
<dbReference type="Pfam" id="PF00999">
    <property type="entry name" value="Na_H_Exchanger"/>
    <property type="match status" value="2"/>
</dbReference>
<evidence type="ECO:0000256" key="7">
    <source>
        <dbReference type="ARBA" id="ARBA00023065"/>
    </source>
</evidence>
<dbReference type="InterPro" id="IPR057290">
    <property type="entry name" value="CHX17_C"/>
</dbReference>
<proteinExistence type="inferred from homology"/>
<evidence type="ECO:0000256" key="1">
    <source>
        <dbReference type="ARBA" id="ARBA00004141"/>
    </source>
</evidence>
<dbReference type="GO" id="GO:0012505">
    <property type="term" value="C:endomembrane system"/>
    <property type="evidence" value="ECO:0007669"/>
    <property type="project" value="TreeGrafter"/>
</dbReference>
<gene>
    <name evidence="14" type="ORF">F0562_023674</name>
</gene>
<evidence type="ECO:0008006" key="16">
    <source>
        <dbReference type="Google" id="ProtNLM"/>
    </source>
</evidence>
<dbReference type="GO" id="GO:0015297">
    <property type="term" value="F:antiporter activity"/>
    <property type="evidence" value="ECO:0007669"/>
    <property type="project" value="InterPro"/>
</dbReference>
<evidence type="ECO:0000256" key="3">
    <source>
        <dbReference type="ARBA" id="ARBA00022538"/>
    </source>
</evidence>
<dbReference type="GO" id="GO:0006885">
    <property type="term" value="P:regulation of pH"/>
    <property type="evidence" value="ECO:0007669"/>
    <property type="project" value="TreeGrafter"/>
</dbReference>
<dbReference type="InterPro" id="IPR057291">
    <property type="entry name" value="CHX17_2nd"/>
</dbReference>
<evidence type="ECO:0000259" key="11">
    <source>
        <dbReference type="Pfam" id="PF00999"/>
    </source>
</evidence>
<accession>A0A5J5BLF1</accession>
<keyword evidence="15" id="KW-1185">Reference proteome</keyword>
<keyword evidence="3" id="KW-0633">Potassium transport</keyword>
<feature type="domain" description="Cation/H+ exchanger transmembrane" evidence="11">
    <location>
        <begin position="43"/>
        <end position="126"/>
    </location>
</feature>
<dbReference type="InterPro" id="IPR038770">
    <property type="entry name" value="Na+/solute_symporter_sf"/>
</dbReference>
<dbReference type="Pfam" id="PF23259">
    <property type="entry name" value="CHX17_C"/>
    <property type="match status" value="1"/>
</dbReference>
<dbReference type="Pfam" id="PF23256">
    <property type="entry name" value="CHX17_2nd"/>
    <property type="match status" value="1"/>
</dbReference>
<dbReference type="GO" id="GO:0006813">
    <property type="term" value="P:potassium ion transport"/>
    <property type="evidence" value="ECO:0007669"/>
    <property type="project" value="UniProtKB-KW"/>
</dbReference>
<name>A0A5J5BLF1_9ASTE</name>
<feature type="transmembrane region" description="Helical" evidence="10">
    <location>
        <begin position="382"/>
        <end position="404"/>
    </location>
</feature>
<evidence type="ECO:0000256" key="2">
    <source>
        <dbReference type="ARBA" id="ARBA00022448"/>
    </source>
</evidence>
<dbReference type="PANTHER" id="PTHR32468:SF17">
    <property type="entry name" value="CATION_H(+) ANTIPORTER 4"/>
    <property type="match status" value="1"/>
</dbReference>
<keyword evidence="8 10" id="KW-0472">Membrane</keyword>
<evidence type="ECO:0000256" key="6">
    <source>
        <dbReference type="ARBA" id="ARBA00022989"/>
    </source>
</evidence>
<feature type="transmembrane region" description="Helical" evidence="10">
    <location>
        <begin position="263"/>
        <end position="282"/>
    </location>
</feature>
<dbReference type="PANTHER" id="PTHR32468">
    <property type="entry name" value="CATION/H + ANTIPORTER"/>
    <property type="match status" value="1"/>
</dbReference>
<comment type="subcellular location">
    <subcellularLocation>
        <location evidence="1">Membrane</location>
        <topology evidence="1">Multi-pass membrane protein</topology>
    </subcellularLocation>
</comment>
<dbReference type="Gene3D" id="1.20.1530.20">
    <property type="match status" value="2"/>
</dbReference>
<evidence type="ECO:0000256" key="8">
    <source>
        <dbReference type="ARBA" id="ARBA00023136"/>
    </source>
</evidence>
<feature type="domain" description="Cation/H+ exchanger transmembrane" evidence="11">
    <location>
        <begin position="152"/>
        <end position="397"/>
    </location>
</feature>
<feature type="domain" description="Cation/H(+) antiporter C-terminal" evidence="13">
    <location>
        <begin position="597"/>
        <end position="741"/>
    </location>
</feature>
<evidence type="ECO:0000259" key="13">
    <source>
        <dbReference type="Pfam" id="PF23259"/>
    </source>
</evidence>
<evidence type="ECO:0000313" key="14">
    <source>
        <dbReference type="EMBL" id="KAA8542522.1"/>
    </source>
</evidence>
<dbReference type="GO" id="GO:1902600">
    <property type="term" value="P:proton transmembrane transport"/>
    <property type="evidence" value="ECO:0007669"/>
    <property type="project" value="InterPro"/>
</dbReference>
<dbReference type="InterPro" id="IPR050794">
    <property type="entry name" value="CPA2_transporter"/>
</dbReference>
<evidence type="ECO:0000259" key="12">
    <source>
        <dbReference type="Pfam" id="PF23256"/>
    </source>
</evidence>
<keyword evidence="2" id="KW-0813">Transport</keyword>
<dbReference type="OrthoDB" id="1938353at2759"/>
<feature type="transmembrane region" description="Helical" evidence="10">
    <location>
        <begin position="92"/>
        <end position="113"/>
    </location>
</feature>
<dbReference type="InterPro" id="IPR006153">
    <property type="entry name" value="Cation/H_exchanger_TM"/>
</dbReference>
<evidence type="ECO:0000256" key="10">
    <source>
        <dbReference type="SAM" id="Phobius"/>
    </source>
</evidence>
<evidence type="ECO:0000256" key="9">
    <source>
        <dbReference type="ARBA" id="ARBA00038341"/>
    </source>
</evidence>
<feature type="transmembrane region" description="Helical" evidence="10">
    <location>
        <begin position="238"/>
        <end position="257"/>
    </location>
</feature>
<evidence type="ECO:0000256" key="4">
    <source>
        <dbReference type="ARBA" id="ARBA00022692"/>
    </source>
</evidence>
<dbReference type="EMBL" id="CM018035">
    <property type="protein sequence ID" value="KAA8542522.1"/>
    <property type="molecule type" value="Genomic_DNA"/>
</dbReference>
<dbReference type="Proteomes" id="UP000325577">
    <property type="component" value="Linkage Group LG12"/>
</dbReference>
<reference evidence="14 15" key="1">
    <citation type="submission" date="2019-09" db="EMBL/GenBank/DDBJ databases">
        <title>A chromosome-level genome assembly of the Chinese tupelo Nyssa sinensis.</title>
        <authorList>
            <person name="Yang X."/>
            <person name="Kang M."/>
            <person name="Yang Y."/>
            <person name="Xiong H."/>
            <person name="Wang M."/>
            <person name="Zhang Z."/>
            <person name="Wang Z."/>
            <person name="Wu H."/>
            <person name="Ma T."/>
            <person name="Liu J."/>
            <person name="Xi Z."/>
        </authorList>
    </citation>
    <scope>NUCLEOTIDE SEQUENCE [LARGE SCALE GENOMIC DNA]</scope>
    <source>
        <strain evidence="14">J267</strain>
        <tissue evidence="14">Leaf</tissue>
    </source>
</reference>
<keyword evidence="5" id="KW-0630">Potassium</keyword>
<feature type="transmembrane region" description="Helical" evidence="10">
    <location>
        <begin position="204"/>
        <end position="226"/>
    </location>
</feature>
<dbReference type="GO" id="GO:0016020">
    <property type="term" value="C:membrane"/>
    <property type="evidence" value="ECO:0007669"/>
    <property type="project" value="UniProtKB-SubCell"/>
</dbReference>
<keyword evidence="4 10" id="KW-0812">Transmembrane</keyword>